<sequence length="30" mass="3534">ITTLINQKGRIGKTTCTDKMEMRDRLKRII</sequence>
<name>X1CM14_9ZZZZ</name>
<reference evidence="1" key="1">
    <citation type="journal article" date="2014" name="Front. Microbiol.">
        <title>High frequency of phylogenetically diverse reductive dehalogenase-homologous genes in deep subseafloor sedimentary metagenomes.</title>
        <authorList>
            <person name="Kawai M."/>
            <person name="Futagami T."/>
            <person name="Toyoda A."/>
            <person name="Takaki Y."/>
            <person name="Nishi S."/>
            <person name="Hori S."/>
            <person name="Arai W."/>
            <person name="Tsubouchi T."/>
            <person name="Morono Y."/>
            <person name="Uchiyama I."/>
            <person name="Ito T."/>
            <person name="Fujiyama A."/>
            <person name="Inagaki F."/>
            <person name="Takami H."/>
        </authorList>
    </citation>
    <scope>NUCLEOTIDE SEQUENCE</scope>
    <source>
        <strain evidence="1">Expedition CK06-06</strain>
    </source>
</reference>
<evidence type="ECO:0000313" key="1">
    <source>
        <dbReference type="EMBL" id="GAG97228.1"/>
    </source>
</evidence>
<comment type="caution">
    <text evidence="1">The sequence shown here is derived from an EMBL/GenBank/DDBJ whole genome shotgun (WGS) entry which is preliminary data.</text>
</comment>
<organism evidence="1">
    <name type="scientific">marine sediment metagenome</name>
    <dbReference type="NCBI Taxonomy" id="412755"/>
    <lineage>
        <taxon>unclassified sequences</taxon>
        <taxon>metagenomes</taxon>
        <taxon>ecological metagenomes</taxon>
    </lineage>
</organism>
<accession>X1CM14</accession>
<feature type="non-terminal residue" evidence="1">
    <location>
        <position position="1"/>
    </location>
</feature>
<proteinExistence type="predicted"/>
<gene>
    <name evidence="1" type="ORF">S01H4_39170</name>
</gene>
<dbReference type="EMBL" id="BART01021189">
    <property type="protein sequence ID" value="GAG97228.1"/>
    <property type="molecule type" value="Genomic_DNA"/>
</dbReference>
<protein>
    <submittedName>
        <fullName evidence="1">Uncharacterized protein</fullName>
    </submittedName>
</protein>
<dbReference type="AlphaFoldDB" id="X1CM14"/>